<reference evidence="14" key="1">
    <citation type="submission" date="2020-01" db="EMBL/GenBank/DDBJ databases">
        <title>'Steroidobacter agaridevorans' sp. nov., agar-degrading bacteria isolated from rhizosphere soils.</title>
        <authorList>
            <person name="Ikenaga M."/>
            <person name="Kataoka M."/>
            <person name="Murouchi A."/>
            <person name="Katsuragi S."/>
            <person name="Sakai M."/>
        </authorList>
    </citation>
    <scope>NUCLEOTIDE SEQUENCE [LARGE SCALE GENOMIC DNA]</scope>
    <source>
        <strain evidence="14">YU21-B</strain>
    </source>
</reference>
<dbReference type="PANTHER" id="PTHR32315:SF3">
    <property type="entry name" value="ADENINE PHOSPHORIBOSYLTRANSFERASE"/>
    <property type="match status" value="1"/>
</dbReference>
<dbReference type="CDD" id="cd06223">
    <property type="entry name" value="PRTases_typeI"/>
    <property type="match status" value="1"/>
</dbReference>
<dbReference type="InterPro" id="IPR000836">
    <property type="entry name" value="PRTase_dom"/>
</dbReference>
<dbReference type="Pfam" id="PF00156">
    <property type="entry name" value="Pribosyltran"/>
    <property type="match status" value="1"/>
</dbReference>
<evidence type="ECO:0000256" key="2">
    <source>
        <dbReference type="ARBA" id="ARBA00003968"/>
    </source>
</evidence>
<keyword evidence="10 13" id="KW-0808">Transferase</keyword>
<dbReference type="GO" id="GO:0005737">
    <property type="term" value="C:cytoplasm"/>
    <property type="evidence" value="ECO:0007669"/>
    <property type="project" value="UniProtKB-SubCell"/>
</dbReference>
<evidence type="ECO:0000259" key="12">
    <source>
        <dbReference type="Pfam" id="PF00156"/>
    </source>
</evidence>
<feature type="domain" description="Phosphoribosyltransferase" evidence="12">
    <location>
        <begin position="55"/>
        <end position="154"/>
    </location>
</feature>
<dbReference type="InterPro" id="IPR050054">
    <property type="entry name" value="UPRTase/APRTase"/>
</dbReference>
<comment type="similarity">
    <text evidence="5">Belongs to the purine/pyrimidine phosphoribosyltransferase family.</text>
</comment>
<dbReference type="GO" id="GO:0003999">
    <property type="term" value="F:adenine phosphoribosyltransferase activity"/>
    <property type="evidence" value="ECO:0007669"/>
    <property type="project" value="UniProtKB-EC"/>
</dbReference>
<evidence type="ECO:0000256" key="7">
    <source>
        <dbReference type="ARBA" id="ARBA00011893"/>
    </source>
</evidence>
<gene>
    <name evidence="13" type="primary">apt</name>
    <name evidence="13" type="ORF">GCM10011487_08350</name>
</gene>
<dbReference type="PANTHER" id="PTHR32315">
    <property type="entry name" value="ADENINE PHOSPHORIBOSYLTRANSFERASE"/>
    <property type="match status" value="1"/>
</dbReference>
<sequence length="175" mass="19190">MPPTDLDLMTDLKQFIRDVADFPRSGIIFRDIAPLLRSHFGPTIETMSGLLSAQEWERIDAVAGIESRGFMLGSALALRHGKGFVPIRKKGKLPPPVVSIPYQLEYGEGVLEMQQGNGRLLLIDDVLATGGTLAAAADLCLLAGYRVDALAVLIDLNLIKDFRWEGQAARTVIRY</sequence>
<dbReference type="InterPro" id="IPR029057">
    <property type="entry name" value="PRTase-like"/>
</dbReference>
<comment type="subunit">
    <text evidence="6">Homodimer.</text>
</comment>
<dbReference type="GO" id="GO:0006168">
    <property type="term" value="P:adenine salvage"/>
    <property type="evidence" value="ECO:0007669"/>
    <property type="project" value="TreeGrafter"/>
</dbReference>
<evidence type="ECO:0000256" key="8">
    <source>
        <dbReference type="ARBA" id="ARBA00022490"/>
    </source>
</evidence>
<organism evidence="13 14">
    <name type="scientific">Steroidobacter agaridevorans</name>
    <dbReference type="NCBI Taxonomy" id="2695856"/>
    <lineage>
        <taxon>Bacteria</taxon>
        <taxon>Pseudomonadati</taxon>
        <taxon>Pseudomonadota</taxon>
        <taxon>Gammaproteobacteria</taxon>
        <taxon>Steroidobacterales</taxon>
        <taxon>Steroidobacteraceae</taxon>
        <taxon>Steroidobacter</taxon>
    </lineage>
</organism>
<keyword evidence="11" id="KW-0660">Purine salvage</keyword>
<evidence type="ECO:0000313" key="14">
    <source>
        <dbReference type="Proteomes" id="UP000445000"/>
    </source>
</evidence>
<keyword evidence="8" id="KW-0963">Cytoplasm</keyword>
<dbReference type="SUPFAM" id="SSF53271">
    <property type="entry name" value="PRTase-like"/>
    <property type="match status" value="1"/>
</dbReference>
<evidence type="ECO:0000256" key="6">
    <source>
        <dbReference type="ARBA" id="ARBA00011738"/>
    </source>
</evidence>
<keyword evidence="14" id="KW-1185">Reference proteome</keyword>
<accession>A0A829Y755</accession>
<comment type="subcellular location">
    <subcellularLocation>
        <location evidence="3">Cytoplasm</location>
    </subcellularLocation>
</comment>
<keyword evidence="9 13" id="KW-0328">Glycosyltransferase</keyword>
<evidence type="ECO:0000256" key="5">
    <source>
        <dbReference type="ARBA" id="ARBA00008391"/>
    </source>
</evidence>
<dbReference type="AlphaFoldDB" id="A0A829Y755"/>
<dbReference type="GO" id="GO:0044209">
    <property type="term" value="P:AMP salvage"/>
    <property type="evidence" value="ECO:0007669"/>
    <property type="project" value="TreeGrafter"/>
</dbReference>
<dbReference type="FunFam" id="3.40.50.2020:FF:000004">
    <property type="entry name" value="Adenine phosphoribosyltransferase"/>
    <property type="match status" value="1"/>
</dbReference>
<name>A0A829Y755_9GAMM</name>
<protein>
    <recommendedName>
        <fullName evidence="7">adenine phosphoribosyltransferase</fullName>
        <ecNumber evidence="7">2.4.2.7</ecNumber>
    </recommendedName>
</protein>
<dbReference type="EMBL" id="BLJN01000001">
    <property type="protein sequence ID" value="GFE78835.1"/>
    <property type="molecule type" value="Genomic_DNA"/>
</dbReference>
<evidence type="ECO:0000256" key="1">
    <source>
        <dbReference type="ARBA" id="ARBA00000868"/>
    </source>
</evidence>
<evidence type="ECO:0000256" key="10">
    <source>
        <dbReference type="ARBA" id="ARBA00022679"/>
    </source>
</evidence>
<evidence type="ECO:0000256" key="3">
    <source>
        <dbReference type="ARBA" id="ARBA00004496"/>
    </source>
</evidence>
<comment type="catalytic activity">
    <reaction evidence="1">
        <text>AMP + diphosphate = 5-phospho-alpha-D-ribose 1-diphosphate + adenine</text>
        <dbReference type="Rhea" id="RHEA:16609"/>
        <dbReference type="ChEBI" id="CHEBI:16708"/>
        <dbReference type="ChEBI" id="CHEBI:33019"/>
        <dbReference type="ChEBI" id="CHEBI:58017"/>
        <dbReference type="ChEBI" id="CHEBI:456215"/>
        <dbReference type="EC" id="2.4.2.7"/>
    </reaction>
</comment>
<proteinExistence type="inferred from homology"/>
<dbReference type="EC" id="2.4.2.7" evidence="7"/>
<dbReference type="Gene3D" id="3.40.50.2020">
    <property type="match status" value="1"/>
</dbReference>
<dbReference type="GO" id="GO:0016208">
    <property type="term" value="F:AMP binding"/>
    <property type="evidence" value="ECO:0007669"/>
    <property type="project" value="TreeGrafter"/>
</dbReference>
<comment type="caution">
    <text evidence="13">The sequence shown here is derived from an EMBL/GenBank/DDBJ whole genome shotgun (WGS) entry which is preliminary data.</text>
</comment>
<comment type="pathway">
    <text evidence="4">Purine metabolism; AMP biosynthesis via salvage pathway; AMP from adenine: step 1/1.</text>
</comment>
<dbReference type="GO" id="GO:0002055">
    <property type="term" value="F:adenine binding"/>
    <property type="evidence" value="ECO:0007669"/>
    <property type="project" value="TreeGrafter"/>
</dbReference>
<evidence type="ECO:0000313" key="13">
    <source>
        <dbReference type="EMBL" id="GFE78835.1"/>
    </source>
</evidence>
<dbReference type="Proteomes" id="UP000445000">
    <property type="component" value="Unassembled WGS sequence"/>
</dbReference>
<comment type="function">
    <text evidence="2">Catalyzes a salvage reaction resulting in the formation of AMP, that is energically less costly than de novo synthesis.</text>
</comment>
<dbReference type="GO" id="GO:0006166">
    <property type="term" value="P:purine ribonucleoside salvage"/>
    <property type="evidence" value="ECO:0007669"/>
    <property type="project" value="UniProtKB-KW"/>
</dbReference>
<evidence type="ECO:0000256" key="9">
    <source>
        <dbReference type="ARBA" id="ARBA00022676"/>
    </source>
</evidence>
<dbReference type="NCBIfam" id="NF002636">
    <property type="entry name" value="PRK02304.1-5"/>
    <property type="match status" value="1"/>
</dbReference>
<evidence type="ECO:0000256" key="11">
    <source>
        <dbReference type="ARBA" id="ARBA00022726"/>
    </source>
</evidence>
<evidence type="ECO:0000256" key="4">
    <source>
        <dbReference type="ARBA" id="ARBA00004659"/>
    </source>
</evidence>